<keyword evidence="2" id="KW-1185">Reference proteome</keyword>
<comment type="caution">
    <text evidence="1">The sequence shown here is derived from an EMBL/GenBank/DDBJ whole genome shotgun (WGS) entry which is preliminary data.</text>
</comment>
<dbReference type="RefSeq" id="WP_067590555.1">
    <property type="nucleotide sequence ID" value="NZ_LXSL01000012.1"/>
</dbReference>
<reference evidence="2" key="1">
    <citation type="submission" date="2016-05" db="EMBL/GenBank/DDBJ databases">
        <title>Draft genome of Corynebacterium afermentans subsp. afermentans LCDC 88199T.</title>
        <authorList>
            <person name="Bernier A.-M."/>
            <person name="Bernard K."/>
        </authorList>
    </citation>
    <scope>NUCLEOTIDE SEQUENCE [LARGE SCALE GENOMIC DNA]</scope>
    <source>
        <strain evidence="2">NML02-A-017</strain>
    </source>
</reference>
<evidence type="ECO:0000313" key="1">
    <source>
        <dbReference type="EMBL" id="OAM30857.1"/>
    </source>
</evidence>
<gene>
    <name evidence="1" type="ORF">A7P95_02330</name>
</gene>
<dbReference type="Proteomes" id="UP000077885">
    <property type="component" value="Unassembled WGS sequence"/>
</dbReference>
<accession>A0A1A9S1I7</accession>
<dbReference type="EMBL" id="LXSL01000012">
    <property type="protein sequence ID" value="OAM30857.1"/>
    <property type="molecule type" value="Genomic_DNA"/>
</dbReference>
<protein>
    <submittedName>
        <fullName evidence="1">Uncharacterized protein</fullName>
    </submittedName>
</protein>
<evidence type="ECO:0000313" key="2">
    <source>
        <dbReference type="Proteomes" id="UP000077885"/>
    </source>
</evidence>
<dbReference type="STRING" id="1795827.A7P95_02330"/>
<dbReference type="AlphaFoldDB" id="A0A1A9S1I7"/>
<name>A0A1A9S1I7_9NEIS</name>
<dbReference type="OrthoDB" id="8610841at2"/>
<sequence length="146" mass="16963">MSKKRKRQSAPEFPPALFPYIQQASDDTLRRISRFDYGMEAERHFNALHQIVHEQNGYVSLGLDQAFYPGDVIELAAFDPQDAFAYTVCHLIMIQSELAETCRFTLSPYWKRYRTGEREALPPTMQAQLDAAYRLADERGCLDHDW</sequence>
<organism evidence="1 2">
    <name type="scientific">Eikenella longinqua</name>
    <dbReference type="NCBI Taxonomy" id="1795827"/>
    <lineage>
        <taxon>Bacteria</taxon>
        <taxon>Pseudomonadati</taxon>
        <taxon>Pseudomonadota</taxon>
        <taxon>Betaproteobacteria</taxon>
        <taxon>Neisseriales</taxon>
        <taxon>Neisseriaceae</taxon>
        <taxon>Eikenella</taxon>
    </lineage>
</organism>
<proteinExistence type="predicted"/>